<dbReference type="EMBL" id="BMGC01000015">
    <property type="protein sequence ID" value="GGB34457.1"/>
    <property type="molecule type" value="Genomic_DNA"/>
</dbReference>
<name>A0A916T8K2_9ACTN</name>
<protein>
    <submittedName>
        <fullName evidence="2">Uncharacterized protein</fullName>
    </submittedName>
</protein>
<sequence length="186" mass="19352">MTSHALIDSAAPTCRPAVGLAVPAAHNAAAHNAAAHNAAAHNAAAHNAAPAAGTASAGSDRPAAVSAPPDADLRPLAATAVRRILEVLDRRRRVEQVASMCAPHVLDQLRVITRGRAGAGSAAVVSRVHLQRSDSGAIEVFATYRRGERTHALAARLEHSEVRERVTPGGPRRKVRRWTVVALAVG</sequence>
<dbReference type="RefSeq" id="WP_188586752.1">
    <property type="nucleotide sequence ID" value="NZ_BMGC01000015.1"/>
</dbReference>
<evidence type="ECO:0000256" key="1">
    <source>
        <dbReference type="SAM" id="MobiDB-lite"/>
    </source>
</evidence>
<evidence type="ECO:0000313" key="3">
    <source>
        <dbReference type="Proteomes" id="UP000621454"/>
    </source>
</evidence>
<accession>A0A916T8K2</accession>
<dbReference type="InterPro" id="IPR045596">
    <property type="entry name" value="DUF6459"/>
</dbReference>
<gene>
    <name evidence="2" type="ORF">GCM10011489_23210</name>
</gene>
<evidence type="ECO:0000313" key="2">
    <source>
        <dbReference type="EMBL" id="GGB34457.1"/>
    </source>
</evidence>
<organism evidence="2 3">
    <name type="scientific">Gordonia jinhuaensis</name>
    <dbReference type="NCBI Taxonomy" id="1517702"/>
    <lineage>
        <taxon>Bacteria</taxon>
        <taxon>Bacillati</taxon>
        <taxon>Actinomycetota</taxon>
        <taxon>Actinomycetes</taxon>
        <taxon>Mycobacteriales</taxon>
        <taxon>Gordoniaceae</taxon>
        <taxon>Gordonia</taxon>
    </lineage>
</organism>
<dbReference type="Proteomes" id="UP000621454">
    <property type="component" value="Unassembled WGS sequence"/>
</dbReference>
<keyword evidence="3" id="KW-1185">Reference proteome</keyword>
<reference evidence="2" key="2">
    <citation type="submission" date="2020-09" db="EMBL/GenBank/DDBJ databases">
        <authorList>
            <person name="Sun Q."/>
            <person name="Zhou Y."/>
        </authorList>
    </citation>
    <scope>NUCLEOTIDE SEQUENCE</scope>
    <source>
        <strain evidence="2">CGMCC 1.12827</strain>
    </source>
</reference>
<feature type="region of interest" description="Disordered" evidence="1">
    <location>
        <begin position="45"/>
        <end position="70"/>
    </location>
</feature>
<comment type="caution">
    <text evidence="2">The sequence shown here is derived from an EMBL/GenBank/DDBJ whole genome shotgun (WGS) entry which is preliminary data.</text>
</comment>
<reference evidence="2" key="1">
    <citation type="journal article" date="2014" name="Int. J. Syst. Evol. Microbiol.">
        <title>Complete genome sequence of Corynebacterium casei LMG S-19264T (=DSM 44701T), isolated from a smear-ripened cheese.</title>
        <authorList>
            <consortium name="US DOE Joint Genome Institute (JGI-PGF)"/>
            <person name="Walter F."/>
            <person name="Albersmeier A."/>
            <person name="Kalinowski J."/>
            <person name="Ruckert C."/>
        </authorList>
    </citation>
    <scope>NUCLEOTIDE SEQUENCE</scope>
    <source>
        <strain evidence="2">CGMCC 1.12827</strain>
    </source>
</reference>
<dbReference type="AlphaFoldDB" id="A0A916T8K2"/>
<proteinExistence type="predicted"/>
<dbReference type="Pfam" id="PF20060">
    <property type="entry name" value="DUF6459"/>
    <property type="match status" value="1"/>
</dbReference>